<accession>A0AC61N7G3</accession>
<sequence length="360" mass="40906">MRRERNQYIFASELNRRNRSHHFRNAVLILLPLLIILLWAFNATIARSVLLHEEKLTILDLPPDLENFSILHISDLHGARFGEEQKGIKNVLGDTRYSCVVMTGDMLGEDGDVEPLLELIRLMPHDVPKYLIPGDTDGSFIETRAHSSLSVYTDWAEKVQAAGVILLDKPALITREKGRLWLVPEELYALDLRGMQSTLEQQADELGRRAASLTADDAARMRSLEYEKQRIESVKEIKKEFTTEDVQVVLTHTPLSEDYVADMIAWSEKDDAFSMRYASLILAGHYNGGQWRIPFVGAIYVPELGWLPKDNLIQGLSYLSGIPQYISPGMGSDPHYEHQPGRIFNNPVITKITLTRKAER</sequence>
<evidence type="ECO:0000313" key="1">
    <source>
        <dbReference type="EMBL" id="QUC66536.1"/>
    </source>
</evidence>
<proteinExistence type="predicted"/>
<keyword evidence="2" id="KW-1185">Reference proteome</keyword>
<protein>
    <submittedName>
        <fullName evidence="1">Metallophosphoesterase</fullName>
    </submittedName>
</protein>
<gene>
    <name evidence="1" type="ORF">JYE49_11800</name>
</gene>
<evidence type="ECO:0000313" key="2">
    <source>
        <dbReference type="Proteomes" id="UP000682782"/>
    </source>
</evidence>
<name>A0AC61N7G3_9FIRM</name>
<dbReference type="EMBL" id="CP068393">
    <property type="protein sequence ID" value="QUC66536.1"/>
    <property type="molecule type" value="Genomic_DNA"/>
</dbReference>
<organism evidence="1 2">
    <name type="scientific">Aristaeella hokkaidonensis</name>
    <dbReference type="NCBI Taxonomy" id="3046382"/>
    <lineage>
        <taxon>Bacteria</taxon>
        <taxon>Bacillati</taxon>
        <taxon>Bacillota</taxon>
        <taxon>Clostridia</taxon>
        <taxon>Eubacteriales</taxon>
        <taxon>Aristaeellaceae</taxon>
        <taxon>Aristaeella</taxon>
    </lineage>
</organism>
<reference evidence="1" key="1">
    <citation type="submission" date="2021-01" db="EMBL/GenBank/DDBJ databases">
        <title>Complete genome sequence of Clostridiales bacterium R-7.</title>
        <authorList>
            <person name="Mahoney-Kurpe S.C."/>
            <person name="Palevich N."/>
            <person name="Koike S."/>
            <person name="Moon C.D."/>
            <person name="Attwood G.T."/>
        </authorList>
    </citation>
    <scope>NUCLEOTIDE SEQUENCE</scope>
    <source>
        <strain evidence="1">R-7</strain>
    </source>
</reference>
<dbReference type="Proteomes" id="UP000682782">
    <property type="component" value="Chromosome"/>
</dbReference>